<evidence type="ECO:0000313" key="2">
    <source>
        <dbReference type="EMBL" id="KAF1018302.1"/>
    </source>
</evidence>
<dbReference type="EMBL" id="WNDQ01000092">
    <property type="protein sequence ID" value="KAF1018302.1"/>
    <property type="molecule type" value="Genomic_DNA"/>
</dbReference>
<comment type="caution">
    <text evidence="2">The sequence shown here is derived from an EMBL/GenBank/DDBJ whole genome shotgun (WGS) entry which is preliminary data.</text>
</comment>
<proteinExistence type="predicted"/>
<organism evidence="2 3">
    <name type="scientific">Paracidovorax wautersii</name>
    <dbReference type="NCBI Taxonomy" id="1177982"/>
    <lineage>
        <taxon>Bacteria</taxon>
        <taxon>Pseudomonadati</taxon>
        <taxon>Pseudomonadota</taxon>
        <taxon>Betaproteobacteria</taxon>
        <taxon>Burkholderiales</taxon>
        <taxon>Comamonadaceae</taxon>
        <taxon>Paracidovorax</taxon>
    </lineage>
</organism>
<name>A0A7V8FKG4_9BURK</name>
<dbReference type="PANTHER" id="PTHR30535:SF34">
    <property type="entry name" value="MOLYBDATE-BINDING PROTEIN MOLA"/>
    <property type="match status" value="1"/>
</dbReference>
<dbReference type="Proteomes" id="UP000461670">
    <property type="component" value="Unassembled WGS sequence"/>
</dbReference>
<gene>
    <name evidence="2" type="primary">btuF_2</name>
    <name evidence="2" type="ORF">GAK30_03737</name>
</gene>
<accession>A0A7V8FKG4</accession>
<protein>
    <submittedName>
        <fullName evidence="2">Vitamin B12-binding protein</fullName>
    </submittedName>
</protein>
<dbReference type="PANTHER" id="PTHR30535">
    <property type="entry name" value="VITAMIN B12-BINDING PROTEIN"/>
    <property type="match status" value="1"/>
</dbReference>
<reference evidence="3" key="1">
    <citation type="journal article" date="2020" name="MBio">
        <title>Horizontal gene transfer to a defensive symbiont with a reduced genome amongst a multipartite beetle microbiome.</title>
        <authorList>
            <person name="Waterworth S.C."/>
            <person name="Florez L.V."/>
            <person name="Rees E.R."/>
            <person name="Hertweck C."/>
            <person name="Kaltenpoth M."/>
            <person name="Kwan J.C."/>
        </authorList>
    </citation>
    <scope>NUCLEOTIDE SEQUENCE [LARGE SCALE GENOMIC DNA]</scope>
</reference>
<dbReference type="PROSITE" id="PS51318">
    <property type="entry name" value="TAT"/>
    <property type="match status" value="1"/>
</dbReference>
<sequence length="407" mass="43477">MTSTPTPALAEPIRTVSRRRLLVAGLGAAATGLPAWQAVAQTAPPAVTSNSHVQWLGPQLKAPARRIVLAQGRMLPALAIVDPAIASKLVGWANDLSTMYAAENAAWLAQFPALAQLPVVGRGRPETLSVEQVLALNPDLVIYSRQVAGSPSSYARSTTFQTLAKAGIPVLVVDFFMQPLDNTQPSLRALAQVLGTTAHAQPFIDDYTRRLDGVRERIARAKPKAPQVFVHAHVGSADCCFSPGKGTFDDFVRHAGGHNLGADLLSAPTGQIAREMVLRLQPDIYIATGTDTRQGTGKFLIGPNIDAATAATGLRDVIKLSQLDTLDAVARGQAHGFWHGFNDTPAHVVLIEALAKWMHPQLFADLDPAATLRTLNQRFFQVPLQGTFWTDLPGAKVAAAPTHGHRA</sequence>
<dbReference type="InterPro" id="IPR006311">
    <property type="entry name" value="TAT_signal"/>
</dbReference>
<dbReference type="SUPFAM" id="SSF53807">
    <property type="entry name" value="Helical backbone' metal receptor"/>
    <property type="match status" value="1"/>
</dbReference>
<dbReference type="AlphaFoldDB" id="A0A7V8FKG4"/>
<dbReference type="InterPro" id="IPR050902">
    <property type="entry name" value="ABC_Transporter_SBP"/>
</dbReference>
<feature type="domain" description="Fe/B12 periplasmic-binding" evidence="1">
    <location>
        <begin position="66"/>
        <end position="362"/>
    </location>
</feature>
<dbReference type="Pfam" id="PF01497">
    <property type="entry name" value="Peripla_BP_2"/>
    <property type="match status" value="1"/>
</dbReference>
<evidence type="ECO:0000259" key="1">
    <source>
        <dbReference type="PROSITE" id="PS50983"/>
    </source>
</evidence>
<dbReference type="PROSITE" id="PS50983">
    <property type="entry name" value="FE_B12_PBP"/>
    <property type="match status" value="1"/>
</dbReference>
<dbReference type="Gene3D" id="3.40.50.1980">
    <property type="entry name" value="Nitrogenase molybdenum iron protein domain"/>
    <property type="match status" value="2"/>
</dbReference>
<evidence type="ECO:0000313" key="3">
    <source>
        <dbReference type="Proteomes" id="UP000461670"/>
    </source>
</evidence>
<dbReference type="InterPro" id="IPR002491">
    <property type="entry name" value="ABC_transptr_periplasmic_BD"/>
</dbReference>